<sequence length="118" mass="12818">MSMSSDTISEQRLAELLMSLGETADQVAAALRRAKIVGRQSSAYQCPLARYIAERTRQLVPSARINVRVCAGEVAVEIHQPDTDEYQEITVAQPKAAKDFVKSFDEGGYADLVDASAA</sequence>
<reference evidence="2" key="1">
    <citation type="journal article" date="2019" name="Int. J. Syst. Evol. Microbiol.">
        <title>The Global Catalogue of Microorganisms (GCM) 10K type strain sequencing project: providing services to taxonomists for standard genome sequencing and annotation.</title>
        <authorList>
            <consortium name="The Broad Institute Genomics Platform"/>
            <consortium name="The Broad Institute Genome Sequencing Center for Infectious Disease"/>
            <person name="Wu L."/>
            <person name="Ma J."/>
        </authorList>
    </citation>
    <scope>NUCLEOTIDE SEQUENCE [LARGE SCALE GENOMIC DNA]</scope>
    <source>
        <strain evidence="2">JCM 16702</strain>
    </source>
</reference>
<accession>A0ABP7WZT2</accession>
<keyword evidence="2" id="KW-1185">Reference proteome</keyword>
<name>A0ABP7WZT2_9ACTN</name>
<organism evidence="1 2">
    <name type="scientific">Actinomadura miaoliensis</name>
    <dbReference type="NCBI Taxonomy" id="430685"/>
    <lineage>
        <taxon>Bacteria</taxon>
        <taxon>Bacillati</taxon>
        <taxon>Actinomycetota</taxon>
        <taxon>Actinomycetes</taxon>
        <taxon>Streptosporangiales</taxon>
        <taxon>Thermomonosporaceae</taxon>
        <taxon>Actinomadura</taxon>
    </lineage>
</organism>
<proteinExistence type="predicted"/>
<dbReference type="Proteomes" id="UP001500683">
    <property type="component" value="Unassembled WGS sequence"/>
</dbReference>
<dbReference type="EMBL" id="BAAAZG010000061">
    <property type="protein sequence ID" value="GAA4100924.1"/>
    <property type="molecule type" value="Genomic_DNA"/>
</dbReference>
<gene>
    <name evidence="1" type="ORF">GCM10022214_77970</name>
</gene>
<dbReference type="RefSeq" id="WP_344957666.1">
    <property type="nucleotide sequence ID" value="NZ_BAAAZG010000061.1"/>
</dbReference>
<protein>
    <submittedName>
        <fullName evidence="1">Uncharacterized protein</fullName>
    </submittedName>
</protein>
<evidence type="ECO:0000313" key="2">
    <source>
        <dbReference type="Proteomes" id="UP001500683"/>
    </source>
</evidence>
<evidence type="ECO:0000313" key="1">
    <source>
        <dbReference type="EMBL" id="GAA4100924.1"/>
    </source>
</evidence>
<comment type="caution">
    <text evidence="1">The sequence shown here is derived from an EMBL/GenBank/DDBJ whole genome shotgun (WGS) entry which is preliminary data.</text>
</comment>